<name>A0ABU2XES7_9ACTN</name>
<comment type="caution">
    <text evidence="1">The sequence shown here is derived from an EMBL/GenBank/DDBJ whole genome shotgun (WGS) entry which is preliminary data.</text>
</comment>
<organism evidence="1 2">
    <name type="scientific">Streptomyces lonegramiae</name>
    <dbReference type="NCBI Taxonomy" id="3075524"/>
    <lineage>
        <taxon>Bacteria</taxon>
        <taxon>Bacillati</taxon>
        <taxon>Actinomycetota</taxon>
        <taxon>Actinomycetes</taxon>
        <taxon>Kitasatosporales</taxon>
        <taxon>Streptomycetaceae</taxon>
        <taxon>Streptomyces</taxon>
    </lineage>
</organism>
<accession>A0ABU2XES7</accession>
<sequence length="40" mass="4272">MAHDAALFIRTLGFDQVDLLGLSFPRPAAGHPHAGPCGKW</sequence>
<evidence type="ECO:0000313" key="2">
    <source>
        <dbReference type="Proteomes" id="UP001180754"/>
    </source>
</evidence>
<dbReference type="RefSeq" id="WP_311724868.1">
    <property type="nucleotide sequence ID" value="NZ_JAVRFD010000007.1"/>
</dbReference>
<keyword evidence="2" id="KW-1185">Reference proteome</keyword>
<reference evidence="1" key="1">
    <citation type="submission" date="2024-05" db="EMBL/GenBank/DDBJ databases">
        <title>30 novel species of actinomycetes from the DSMZ collection.</title>
        <authorList>
            <person name="Nouioui I."/>
        </authorList>
    </citation>
    <scope>NUCLEOTIDE SEQUENCE</scope>
    <source>
        <strain evidence="1">DSM 41529</strain>
    </source>
</reference>
<protein>
    <submittedName>
        <fullName evidence="1">Uncharacterized protein</fullName>
    </submittedName>
</protein>
<dbReference type="Proteomes" id="UP001180754">
    <property type="component" value="Unassembled WGS sequence"/>
</dbReference>
<proteinExistence type="predicted"/>
<evidence type="ECO:0000313" key="1">
    <source>
        <dbReference type="EMBL" id="MDT0544430.1"/>
    </source>
</evidence>
<dbReference type="EMBL" id="JAVRFD010000007">
    <property type="protein sequence ID" value="MDT0544430.1"/>
    <property type="molecule type" value="Genomic_DNA"/>
</dbReference>
<gene>
    <name evidence="1" type="ORF">RND15_17220</name>
</gene>